<dbReference type="Proteomes" id="UP000410492">
    <property type="component" value="Unassembled WGS sequence"/>
</dbReference>
<dbReference type="EMBL" id="CAACVG010001960">
    <property type="protein sequence ID" value="VEN35917.1"/>
    <property type="molecule type" value="Genomic_DNA"/>
</dbReference>
<proteinExistence type="predicted"/>
<evidence type="ECO:0000313" key="1">
    <source>
        <dbReference type="EMBL" id="VEN35917.1"/>
    </source>
</evidence>
<accession>A0A653BJY6</accession>
<keyword evidence="2" id="KW-1185">Reference proteome</keyword>
<evidence type="ECO:0000313" key="2">
    <source>
        <dbReference type="Proteomes" id="UP000410492"/>
    </source>
</evidence>
<dbReference type="OrthoDB" id="6720966at2759"/>
<dbReference type="AlphaFoldDB" id="A0A653BJY6"/>
<reference evidence="1 2" key="1">
    <citation type="submission" date="2019-01" db="EMBL/GenBank/DDBJ databases">
        <authorList>
            <person name="Sayadi A."/>
        </authorList>
    </citation>
    <scope>NUCLEOTIDE SEQUENCE [LARGE SCALE GENOMIC DNA]</scope>
</reference>
<sequence>MFPEAFNICRFVGALCTPEDFFTNGCSKSRMSSSASTGTFIEYTSF</sequence>
<name>A0A653BJY6_CALMS</name>
<organism evidence="1 2">
    <name type="scientific">Callosobruchus maculatus</name>
    <name type="common">Southern cowpea weevil</name>
    <name type="synonym">Pulse bruchid</name>
    <dbReference type="NCBI Taxonomy" id="64391"/>
    <lineage>
        <taxon>Eukaryota</taxon>
        <taxon>Metazoa</taxon>
        <taxon>Ecdysozoa</taxon>
        <taxon>Arthropoda</taxon>
        <taxon>Hexapoda</taxon>
        <taxon>Insecta</taxon>
        <taxon>Pterygota</taxon>
        <taxon>Neoptera</taxon>
        <taxon>Endopterygota</taxon>
        <taxon>Coleoptera</taxon>
        <taxon>Polyphaga</taxon>
        <taxon>Cucujiformia</taxon>
        <taxon>Chrysomeloidea</taxon>
        <taxon>Chrysomelidae</taxon>
        <taxon>Bruchinae</taxon>
        <taxon>Bruchini</taxon>
        <taxon>Callosobruchus</taxon>
    </lineage>
</organism>
<protein>
    <submittedName>
        <fullName evidence="1">Uncharacterized protein</fullName>
    </submittedName>
</protein>
<gene>
    <name evidence="1" type="ORF">CALMAC_LOCUS1685</name>
</gene>